<dbReference type="FunFam" id="1.10.8.100:FF:000001">
    <property type="entry name" value="Ribosomal RNA small subunit methyltransferase A"/>
    <property type="match status" value="1"/>
</dbReference>
<evidence type="ECO:0000313" key="7">
    <source>
        <dbReference type="EMBL" id="HHJ52033.1"/>
    </source>
</evidence>
<dbReference type="PROSITE" id="PS51689">
    <property type="entry name" value="SAM_RNA_A_N6_MT"/>
    <property type="match status" value="1"/>
</dbReference>
<dbReference type="InterPro" id="IPR001737">
    <property type="entry name" value="KsgA/Erm"/>
</dbReference>
<dbReference type="InterPro" id="IPR029063">
    <property type="entry name" value="SAM-dependent_MTases_sf"/>
</dbReference>
<evidence type="ECO:0000256" key="2">
    <source>
        <dbReference type="ARBA" id="ARBA00022603"/>
    </source>
</evidence>
<comment type="caution">
    <text evidence="7">The sequence shown here is derived from an EMBL/GenBank/DDBJ whole genome shotgun (WGS) entry which is preliminary data.</text>
</comment>
<gene>
    <name evidence="7" type="ORF">ENJ89_02455</name>
</gene>
<feature type="non-terminal residue" evidence="7">
    <location>
        <position position="1"/>
    </location>
</feature>
<keyword evidence="2 6" id="KW-0489">Methyltransferase</keyword>
<organism evidence="7">
    <name type="scientific">Caldithrix abyssi</name>
    <dbReference type="NCBI Taxonomy" id="187145"/>
    <lineage>
        <taxon>Bacteria</taxon>
        <taxon>Pseudomonadati</taxon>
        <taxon>Calditrichota</taxon>
        <taxon>Calditrichia</taxon>
        <taxon>Calditrichales</taxon>
        <taxon>Calditrichaceae</taxon>
        <taxon>Caldithrix</taxon>
    </lineage>
</organism>
<evidence type="ECO:0000256" key="3">
    <source>
        <dbReference type="ARBA" id="ARBA00022679"/>
    </source>
</evidence>
<proteinExistence type="inferred from homology"/>
<name>A0A7V5UE96_CALAY</name>
<evidence type="ECO:0000256" key="1">
    <source>
        <dbReference type="ARBA" id="ARBA00022552"/>
    </source>
</evidence>
<keyword evidence="4 6" id="KW-0949">S-adenosyl-L-methionine</keyword>
<keyword evidence="5 6" id="KW-0694">RNA-binding</keyword>
<reference evidence="7" key="1">
    <citation type="journal article" date="2020" name="mSystems">
        <title>Genome- and Community-Level Interaction Insights into Carbon Utilization and Element Cycling Functions of Hydrothermarchaeota in Hydrothermal Sediment.</title>
        <authorList>
            <person name="Zhou Z."/>
            <person name="Liu Y."/>
            <person name="Xu W."/>
            <person name="Pan J."/>
            <person name="Luo Z.H."/>
            <person name="Li M."/>
        </authorList>
    </citation>
    <scope>NUCLEOTIDE SEQUENCE [LARGE SCALE GENOMIC DNA]</scope>
    <source>
        <strain evidence="7">HyVt-527</strain>
    </source>
</reference>
<dbReference type="Pfam" id="PF00398">
    <property type="entry name" value="RrnaAD"/>
    <property type="match status" value="1"/>
</dbReference>
<protein>
    <recommendedName>
        <fullName evidence="8">16S rRNA (Adenine(1518)-N(6)/adenine(1519)-N(6))-dimethyltransferase</fullName>
    </recommendedName>
</protein>
<dbReference type="InterPro" id="IPR023165">
    <property type="entry name" value="rRNA_Ade_diMease-like_C"/>
</dbReference>
<dbReference type="AlphaFoldDB" id="A0A7V5UE96"/>
<keyword evidence="1" id="KW-0698">rRNA processing</keyword>
<accession>A0A7V5UE96</accession>
<dbReference type="EMBL" id="DROD01000176">
    <property type="protein sequence ID" value="HHJ52033.1"/>
    <property type="molecule type" value="Genomic_DNA"/>
</dbReference>
<keyword evidence="3 6" id="KW-0808">Transferase</keyword>
<dbReference type="SUPFAM" id="SSF53335">
    <property type="entry name" value="S-adenosyl-L-methionine-dependent methyltransferases"/>
    <property type="match status" value="1"/>
</dbReference>
<evidence type="ECO:0008006" key="8">
    <source>
        <dbReference type="Google" id="ProtNLM"/>
    </source>
</evidence>
<evidence type="ECO:0000256" key="5">
    <source>
        <dbReference type="ARBA" id="ARBA00022884"/>
    </source>
</evidence>
<feature type="binding site" evidence="6">
    <location>
        <position position="1"/>
    </location>
    <ligand>
        <name>S-adenosyl-L-methionine</name>
        <dbReference type="ChEBI" id="CHEBI:59789"/>
    </ligand>
</feature>
<evidence type="ECO:0000256" key="6">
    <source>
        <dbReference type="PROSITE-ProRule" id="PRU01026"/>
    </source>
</evidence>
<dbReference type="Proteomes" id="UP000886124">
    <property type="component" value="Unassembled WGS sequence"/>
</dbReference>
<dbReference type="Gene3D" id="1.10.8.100">
    <property type="entry name" value="Ribosomal RNA adenine dimethylase-like, domain 2"/>
    <property type="match status" value="1"/>
</dbReference>
<comment type="similarity">
    <text evidence="6">Belongs to the class I-like SAM-binding methyltransferase superfamily. rRNA adenine N(6)-methyltransferase family.</text>
</comment>
<dbReference type="GO" id="GO:0000179">
    <property type="term" value="F:rRNA (adenine-N6,N6-)-dimethyltransferase activity"/>
    <property type="evidence" value="ECO:0007669"/>
    <property type="project" value="UniProtKB-UniRule"/>
</dbReference>
<sequence length="84" mass="9915">AVVQLDFYPQAEGLDDERLFRKVVRHCFNFRRKMLRNSLSRIFDKSVVYSLNSVDMDLRPEQLSVQDFKNLANELNRLTGKEHG</sequence>
<dbReference type="GO" id="GO:0003723">
    <property type="term" value="F:RNA binding"/>
    <property type="evidence" value="ECO:0007669"/>
    <property type="project" value="UniProtKB-UniRule"/>
</dbReference>
<evidence type="ECO:0000256" key="4">
    <source>
        <dbReference type="ARBA" id="ARBA00022691"/>
    </source>
</evidence>
<comment type="caution">
    <text evidence="6">Lacks conserved residue(s) required for the propagation of feature annotation.</text>
</comment>